<dbReference type="AlphaFoldDB" id="A0A1I7XTU7"/>
<protein>
    <submittedName>
        <fullName evidence="2">Acetyltransferase</fullName>
    </submittedName>
</protein>
<dbReference type="Proteomes" id="UP000095283">
    <property type="component" value="Unplaced"/>
</dbReference>
<organism evidence="1 2">
    <name type="scientific">Heterorhabditis bacteriophora</name>
    <name type="common">Entomopathogenic nematode worm</name>
    <dbReference type="NCBI Taxonomy" id="37862"/>
    <lineage>
        <taxon>Eukaryota</taxon>
        <taxon>Metazoa</taxon>
        <taxon>Ecdysozoa</taxon>
        <taxon>Nematoda</taxon>
        <taxon>Chromadorea</taxon>
        <taxon>Rhabditida</taxon>
        <taxon>Rhabditina</taxon>
        <taxon>Rhabditomorpha</taxon>
        <taxon>Strongyloidea</taxon>
        <taxon>Heterorhabditidae</taxon>
        <taxon>Heterorhabditis</taxon>
    </lineage>
</organism>
<evidence type="ECO:0000313" key="1">
    <source>
        <dbReference type="Proteomes" id="UP000095283"/>
    </source>
</evidence>
<sequence>MSYFTEPVDISRIALQPVWSGKWASRGIDPSANELFTYYEGSLSGTKESHTIGMALLTRRSRLKLVNENSFSYTLSFS</sequence>
<proteinExistence type="predicted"/>
<name>A0A1I7XTU7_HETBA</name>
<evidence type="ECO:0000313" key="2">
    <source>
        <dbReference type="WBParaSite" id="Hba_21164"/>
    </source>
</evidence>
<keyword evidence="1" id="KW-1185">Reference proteome</keyword>
<accession>A0A1I7XTU7</accession>
<reference evidence="2" key="1">
    <citation type="submission" date="2016-11" db="UniProtKB">
        <authorList>
            <consortium name="WormBaseParasite"/>
        </authorList>
    </citation>
    <scope>IDENTIFICATION</scope>
</reference>
<dbReference type="WBParaSite" id="Hba_21164">
    <property type="protein sequence ID" value="Hba_21164"/>
    <property type="gene ID" value="Hba_21164"/>
</dbReference>